<feature type="transmembrane region" description="Helical" evidence="6">
    <location>
        <begin position="409"/>
        <end position="429"/>
    </location>
</feature>
<dbReference type="GO" id="GO:0012505">
    <property type="term" value="C:endomembrane system"/>
    <property type="evidence" value="ECO:0007669"/>
    <property type="project" value="UniProtKB-SubCell"/>
</dbReference>
<evidence type="ECO:0000313" key="9">
    <source>
        <dbReference type="EMBL" id="ACM92779.1"/>
    </source>
</evidence>
<dbReference type="PRINTS" id="PR01434">
    <property type="entry name" value="NADHDHGNASE5"/>
</dbReference>
<feature type="domain" description="NADH:quinone oxidoreductase/Mrp antiporter transmembrane" evidence="7">
    <location>
        <begin position="130"/>
        <end position="417"/>
    </location>
</feature>
<feature type="transmembrane region" description="Helical" evidence="6">
    <location>
        <begin position="362"/>
        <end position="383"/>
    </location>
</feature>
<gene>
    <name evidence="9" type="ordered locus">NAMH_1416</name>
</gene>
<dbReference type="EMBL" id="CP001279">
    <property type="protein sequence ID" value="ACM92779.1"/>
    <property type="molecule type" value="Genomic_DNA"/>
</dbReference>
<accession>B9L620</accession>
<feature type="transmembrane region" description="Helical" evidence="6">
    <location>
        <begin position="488"/>
        <end position="510"/>
    </location>
</feature>
<dbReference type="GO" id="GO:0042773">
    <property type="term" value="P:ATP synthesis coupled electron transport"/>
    <property type="evidence" value="ECO:0007669"/>
    <property type="project" value="InterPro"/>
</dbReference>
<keyword evidence="4 6" id="KW-0472">Membrane</keyword>
<proteinExistence type="predicted"/>
<feature type="transmembrane region" description="Helical" evidence="6">
    <location>
        <begin position="273"/>
        <end position="294"/>
    </location>
</feature>
<dbReference type="InterPro" id="IPR001516">
    <property type="entry name" value="Proton_antipo_N"/>
</dbReference>
<feature type="transmembrane region" description="Helical" evidence="6">
    <location>
        <begin position="449"/>
        <end position="468"/>
    </location>
</feature>
<dbReference type="Pfam" id="PF00662">
    <property type="entry name" value="Proton_antipo_N"/>
    <property type="match status" value="1"/>
</dbReference>
<evidence type="ECO:0000256" key="1">
    <source>
        <dbReference type="ARBA" id="ARBA00004127"/>
    </source>
</evidence>
<dbReference type="InterPro" id="IPR018393">
    <property type="entry name" value="NADHpl_OxRdtase_5_subgr"/>
</dbReference>
<dbReference type="KEGG" id="nam:NAMH_1416"/>
<dbReference type="EC" id="1.6.5.-" evidence="9"/>
<dbReference type="eggNOG" id="COG1009">
    <property type="taxonomic scope" value="Bacteria"/>
</dbReference>
<evidence type="ECO:0000259" key="7">
    <source>
        <dbReference type="Pfam" id="PF00361"/>
    </source>
</evidence>
<feature type="transmembrane region" description="Helical" evidence="6">
    <location>
        <begin position="73"/>
        <end position="92"/>
    </location>
</feature>
<feature type="transmembrane region" description="Helical" evidence="6">
    <location>
        <begin position="29"/>
        <end position="52"/>
    </location>
</feature>
<evidence type="ECO:0000256" key="4">
    <source>
        <dbReference type="ARBA" id="ARBA00023136"/>
    </source>
</evidence>
<evidence type="ECO:0000256" key="5">
    <source>
        <dbReference type="RuleBase" id="RU000320"/>
    </source>
</evidence>
<feature type="transmembrane region" description="Helical" evidence="6">
    <location>
        <begin position="175"/>
        <end position="196"/>
    </location>
</feature>
<evidence type="ECO:0000313" key="10">
    <source>
        <dbReference type="Proteomes" id="UP000000448"/>
    </source>
</evidence>
<evidence type="ECO:0000256" key="2">
    <source>
        <dbReference type="ARBA" id="ARBA00022692"/>
    </source>
</evidence>
<feature type="transmembrane region" description="Helical" evidence="6">
    <location>
        <begin position="208"/>
        <end position="226"/>
    </location>
</feature>
<dbReference type="Pfam" id="PF00361">
    <property type="entry name" value="Proton_antipo_M"/>
    <property type="match status" value="1"/>
</dbReference>
<feature type="transmembrane region" description="Helical" evidence="6">
    <location>
        <begin position="136"/>
        <end position="155"/>
    </location>
</feature>
<feature type="transmembrane region" description="Helical" evidence="6">
    <location>
        <begin position="112"/>
        <end position="129"/>
    </location>
</feature>
<keyword evidence="10" id="KW-1185">Reference proteome</keyword>
<comment type="subcellular location">
    <subcellularLocation>
        <location evidence="1">Endomembrane system</location>
        <topology evidence="1">Multi-pass membrane protein</topology>
    </subcellularLocation>
    <subcellularLocation>
        <location evidence="5">Membrane</location>
        <topology evidence="5">Multi-pass membrane protein</topology>
    </subcellularLocation>
</comment>
<dbReference type="GO" id="GO:0008137">
    <property type="term" value="F:NADH dehydrogenase (ubiquinone) activity"/>
    <property type="evidence" value="ECO:0007669"/>
    <property type="project" value="InterPro"/>
</dbReference>
<protein>
    <submittedName>
        <fullName evidence="9">NAD(P)H-quinone oxidoreductase chain 5 (NAD(P)Hdehydrogenase I, chain 5)</fullName>
        <ecNumber evidence="9">1.6.5.-</ecNumber>
    </submittedName>
</protein>
<dbReference type="NCBIfam" id="TIGR01974">
    <property type="entry name" value="NDH_I_L"/>
    <property type="match status" value="1"/>
</dbReference>
<keyword evidence="9" id="KW-0560">Oxidoreductase</keyword>
<feature type="transmembrane region" description="Helical" evidence="6">
    <location>
        <begin position="301"/>
        <end position="327"/>
    </location>
</feature>
<dbReference type="Gene3D" id="1.20.5.2700">
    <property type="match status" value="1"/>
</dbReference>
<feature type="transmembrane region" description="Helical" evidence="6">
    <location>
        <begin position="592"/>
        <end position="614"/>
    </location>
</feature>
<name>B9L620_NAUPA</name>
<keyword evidence="2 5" id="KW-0812">Transmembrane</keyword>
<feature type="domain" description="NADH-Ubiquinone oxidoreductase (complex I) chain 5 N-terminal" evidence="8">
    <location>
        <begin position="63"/>
        <end position="113"/>
    </location>
</feature>
<dbReference type="AlphaFoldDB" id="B9L620"/>
<reference evidence="9 10" key="1">
    <citation type="journal article" date="2009" name="PLoS Genet.">
        <title>Adaptations to submarine hydrothermal environments exemplified by the genome of Nautilia profundicola.</title>
        <authorList>
            <person name="Campbell B.J."/>
            <person name="Smith J.L."/>
            <person name="Hanson T.E."/>
            <person name="Klotz M.G."/>
            <person name="Stein L.Y."/>
            <person name="Lee C.K."/>
            <person name="Wu D."/>
            <person name="Robinson J.M."/>
            <person name="Khouri H.M."/>
            <person name="Eisen J.A."/>
            <person name="Cary S.C."/>
        </authorList>
    </citation>
    <scope>NUCLEOTIDE SEQUENCE [LARGE SCALE GENOMIC DNA]</scope>
    <source>
        <strain evidence="10">ATCC BAA-1463 / DSM 18972 / AmH</strain>
    </source>
</reference>
<dbReference type="OrthoDB" id="9811798at2"/>
<evidence type="ECO:0000256" key="6">
    <source>
        <dbReference type="SAM" id="Phobius"/>
    </source>
</evidence>
<dbReference type="GO" id="GO:0015990">
    <property type="term" value="P:electron transport coupled proton transport"/>
    <property type="evidence" value="ECO:0007669"/>
    <property type="project" value="TreeGrafter"/>
</dbReference>
<dbReference type="Proteomes" id="UP000000448">
    <property type="component" value="Chromosome"/>
</dbReference>
<dbReference type="STRING" id="598659.NAMH_1416"/>
<dbReference type="InterPro" id="IPR003945">
    <property type="entry name" value="NU5C-like"/>
</dbReference>
<dbReference type="PANTHER" id="PTHR42829:SF2">
    <property type="entry name" value="NADH-UBIQUINONE OXIDOREDUCTASE CHAIN 5"/>
    <property type="match status" value="1"/>
</dbReference>
<evidence type="ECO:0000259" key="8">
    <source>
        <dbReference type="Pfam" id="PF00662"/>
    </source>
</evidence>
<dbReference type="GO" id="GO:0003954">
    <property type="term" value="F:NADH dehydrogenase activity"/>
    <property type="evidence" value="ECO:0007669"/>
    <property type="project" value="TreeGrafter"/>
</dbReference>
<sequence>MNNAVLVLLCAPFLGAVLAYVLGKMKINLAFWVAEIVGAMLFLASIVIFLNYSDTPINIDYTWIAYGDLKLPFGIYIDHLSIVMLLIATGLGFADIHFAHDYMGDDPDQPRYYAKVLFFIGGMILLVITKDLIGAFVGWEFMGLASYALISFWYYKNSAADAGMQAFLYTRFGDIFILAAIGLLVYYTGTLNLVELNEMANAGELPKTVALVVALFIFMGAIGKSGQFPLYPWLMNAMEGPTTVSALIHGATMVNSGIYIVARLFDFFAYTDALFIVANVAALSAFIGASSALVQKEIKKILAYSTMSHLSIAFVGLGVGSLAAGMLHLVNHAIFKALLFLSAGAVIYIAHHTKDAWKLGGLIKTAPFVALFMAMGSLSLAGVPPFSGYFSKEAVVAAAWANGNEFTKVFVTIAALLSIAYITRLWVLIFLGEPRNEDIAGSVHAPSNLWIRLPLGVLAVVTLFISIWQADIVHFILNGKEEVEPHIAGLAAFMLTGMMILFLIVVGLYVKGLNLLYKIASHHFVQTIHQILFNGYYVERMITWISKTIVVNAVAKAARWFDTNVIDYLVNATVPATQGVYKVFRAGHSGKIGTYMGQFVIGVAIIVIAILIIVKGL</sequence>
<dbReference type="HOGENOM" id="CLU_007100_6_0_7"/>
<organism evidence="9 10">
    <name type="scientific">Nautilia profundicola (strain ATCC BAA-1463 / DSM 18972 / AmH)</name>
    <dbReference type="NCBI Taxonomy" id="598659"/>
    <lineage>
        <taxon>Bacteria</taxon>
        <taxon>Pseudomonadati</taxon>
        <taxon>Campylobacterota</taxon>
        <taxon>Epsilonproteobacteria</taxon>
        <taxon>Nautiliales</taxon>
        <taxon>Nautiliaceae</taxon>
        <taxon>Nautilia</taxon>
    </lineage>
</organism>
<feature type="transmembrane region" description="Helical" evidence="6">
    <location>
        <begin position="333"/>
        <end position="350"/>
    </location>
</feature>
<dbReference type="PANTHER" id="PTHR42829">
    <property type="entry name" value="NADH-UBIQUINONE OXIDOREDUCTASE CHAIN 5"/>
    <property type="match status" value="1"/>
</dbReference>
<dbReference type="RefSeq" id="WP_015901831.1">
    <property type="nucleotide sequence ID" value="NC_012115.1"/>
</dbReference>
<evidence type="ECO:0000256" key="3">
    <source>
        <dbReference type="ARBA" id="ARBA00022989"/>
    </source>
</evidence>
<keyword evidence="3 6" id="KW-1133">Transmembrane helix</keyword>
<dbReference type="GO" id="GO:0016020">
    <property type="term" value="C:membrane"/>
    <property type="evidence" value="ECO:0007669"/>
    <property type="project" value="UniProtKB-SubCell"/>
</dbReference>
<dbReference type="InterPro" id="IPR001750">
    <property type="entry name" value="ND/Mrp_TM"/>
</dbReference>